<dbReference type="SUPFAM" id="SSF103473">
    <property type="entry name" value="MFS general substrate transporter"/>
    <property type="match status" value="1"/>
</dbReference>
<evidence type="ECO:0000259" key="7">
    <source>
        <dbReference type="PROSITE" id="PS50850"/>
    </source>
</evidence>
<feature type="transmembrane region" description="Helical" evidence="6">
    <location>
        <begin position="128"/>
        <end position="146"/>
    </location>
</feature>
<evidence type="ECO:0000256" key="2">
    <source>
        <dbReference type="ARBA" id="ARBA00022448"/>
    </source>
</evidence>
<gene>
    <name evidence="8" type="ORF">BDZ94DRAFT_1269988</name>
</gene>
<dbReference type="InterPro" id="IPR050930">
    <property type="entry name" value="MFS_Vesicular_Transporter"/>
</dbReference>
<dbReference type="PANTHER" id="PTHR23506">
    <property type="entry name" value="GH10249P"/>
    <property type="match status" value="1"/>
</dbReference>
<feature type="transmembrane region" description="Helical" evidence="6">
    <location>
        <begin position="185"/>
        <end position="206"/>
    </location>
</feature>
<evidence type="ECO:0000256" key="1">
    <source>
        <dbReference type="ARBA" id="ARBA00004141"/>
    </source>
</evidence>
<dbReference type="EMBL" id="MU150332">
    <property type="protein sequence ID" value="KAF9458764.1"/>
    <property type="molecule type" value="Genomic_DNA"/>
</dbReference>
<dbReference type="InterPro" id="IPR011701">
    <property type="entry name" value="MFS"/>
</dbReference>
<evidence type="ECO:0000256" key="4">
    <source>
        <dbReference type="ARBA" id="ARBA00022989"/>
    </source>
</evidence>
<proteinExistence type="predicted"/>
<dbReference type="Gene3D" id="1.20.1250.20">
    <property type="entry name" value="MFS general substrate transporter like domains"/>
    <property type="match status" value="2"/>
</dbReference>
<feature type="domain" description="Major facilitator superfamily (MFS) profile" evidence="7">
    <location>
        <begin position="30"/>
        <end position="473"/>
    </location>
</feature>
<keyword evidence="5 6" id="KW-0472">Membrane</keyword>
<reference evidence="8" key="1">
    <citation type="submission" date="2020-11" db="EMBL/GenBank/DDBJ databases">
        <authorList>
            <consortium name="DOE Joint Genome Institute"/>
            <person name="Ahrendt S."/>
            <person name="Riley R."/>
            <person name="Andreopoulos W."/>
            <person name="Labutti K."/>
            <person name="Pangilinan J."/>
            <person name="Ruiz-Duenas F.J."/>
            <person name="Barrasa J.M."/>
            <person name="Sanchez-Garcia M."/>
            <person name="Camarero S."/>
            <person name="Miyauchi S."/>
            <person name="Serrano A."/>
            <person name="Linde D."/>
            <person name="Babiker R."/>
            <person name="Drula E."/>
            <person name="Ayuso-Fernandez I."/>
            <person name="Pacheco R."/>
            <person name="Padilla G."/>
            <person name="Ferreira P."/>
            <person name="Barriuso J."/>
            <person name="Kellner H."/>
            <person name="Castanera R."/>
            <person name="Alfaro M."/>
            <person name="Ramirez L."/>
            <person name="Pisabarro A.G."/>
            <person name="Kuo A."/>
            <person name="Tritt A."/>
            <person name="Lipzen A."/>
            <person name="He G."/>
            <person name="Yan M."/>
            <person name="Ng V."/>
            <person name="Cullen D."/>
            <person name="Martin F."/>
            <person name="Rosso M.-N."/>
            <person name="Henrissat B."/>
            <person name="Hibbett D."/>
            <person name="Martinez A.T."/>
            <person name="Grigoriev I.V."/>
        </authorList>
    </citation>
    <scope>NUCLEOTIDE SEQUENCE</scope>
    <source>
        <strain evidence="8">CBS 247.69</strain>
    </source>
</reference>
<name>A0A9P5XXA8_9AGAR</name>
<dbReference type="OrthoDB" id="440553at2759"/>
<keyword evidence="4 6" id="KW-1133">Transmembrane helix</keyword>
<feature type="transmembrane region" description="Helical" evidence="6">
    <location>
        <begin position="412"/>
        <end position="435"/>
    </location>
</feature>
<protein>
    <submittedName>
        <fullName evidence="8">Major facilitator superfamily domain-containing protein</fullName>
    </submittedName>
</protein>
<dbReference type="Proteomes" id="UP000807353">
    <property type="component" value="Unassembled WGS sequence"/>
</dbReference>
<feature type="transmembrane region" description="Helical" evidence="6">
    <location>
        <begin position="69"/>
        <end position="89"/>
    </location>
</feature>
<evidence type="ECO:0000256" key="3">
    <source>
        <dbReference type="ARBA" id="ARBA00022692"/>
    </source>
</evidence>
<evidence type="ECO:0000313" key="9">
    <source>
        <dbReference type="Proteomes" id="UP000807353"/>
    </source>
</evidence>
<dbReference type="Pfam" id="PF07690">
    <property type="entry name" value="MFS_1"/>
    <property type="match status" value="2"/>
</dbReference>
<organism evidence="8 9">
    <name type="scientific">Collybia nuda</name>
    <dbReference type="NCBI Taxonomy" id="64659"/>
    <lineage>
        <taxon>Eukaryota</taxon>
        <taxon>Fungi</taxon>
        <taxon>Dikarya</taxon>
        <taxon>Basidiomycota</taxon>
        <taxon>Agaricomycotina</taxon>
        <taxon>Agaricomycetes</taxon>
        <taxon>Agaricomycetidae</taxon>
        <taxon>Agaricales</taxon>
        <taxon>Tricholomatineae</taxon>
        <taxon>Clitocybaceae</taxon>
        <taxon>Collybia</taxon>
    </lineage>
</organism>
<keyword evidence="9" id="KW-1185">Reference proteome</keyword>
<sequence>MSHSQTTQPSNHRIGRPPMGFQWRSSYWFTTFVVTLGIATDLLVYSIIIPVMPFQLQNLGYKDVSALSGWLLFAYSAGLVLSTIPIAMFSEHYNSRKVPLIIGLIILLGSQIMLMEAPLYLVMCIARILQGMGSSMVWVVGLALLCDSTPEPLIGRQLGIAMAGLSAGLLIGPPAGGVLYKHFGFRGPFIFSIIVTVIDLIGRLAIIEHKDTLVWGSDPVVHGSDTGEDQGKPNTECAISAVVQNRKSDEKVVPPGIQHMPTSMVPPKLDRVKTLSLVAVIVKLSKSSRALVSIFITLIYGVVYTSQEPATPLHLQDVWGLDSGKVGLVFLAAVVPTIFSSPLSGWLTDHNGPEWITFLSLILALPWWIVIIIQGPLSLFTAAFAIEIFFTSGVISPLIAELAAISREIEGVGYAHIYGAFNLAYGIGSVAGPIAGGQIYDHAKHGWMALCLLAASLLVVALILSIFFVGADPLLTRLRWCLNNSEVMDSP</sequence>
<dbReference type="GO" id="GO:0016020">
    <property type="term" value="C:membrane"/>
    <property type="evidence" value="ECO:0007669"/>
    <property type="project" value="UniProtKB-SubCell"/>
</dbReference>
<feature type="transmembrane region" description="Helical" evidence="6">
    <location>
        <begin position="326"/>
        <end position="348"/>
    </location>
</feature>
<dbReference type="GO" id="GO:0022857">
    <property type="term" value="F:transmembrane transporter activity"/>
    <property type="evidence" value="ECO:0007669"/>
    <property type="project" value="InterPro"/>
</dbReference>
<feature type="transmembrane region" description="Helical" evidence="6">
    <location>
        <begin position="355"/>
        <end position="373"/>
    </location>
</feature>
<accession>A0A9P5XXA8</accession>
<evidence type="ECO:0000256" key="5">
    <source>
        <dbReference type="ARBA" id="ARBA00023136"/>
    </source>
</evidence>
<feature type="transmembrane region" description="Helical" evidence="6">
    <location>
        <begin position="379"/>
        <end position="400"/>
    </location>
</feature>
<dbReference type="CDD" id="cd17325">
    <property type="entry name" value="MFS_MdtG_SLC18_like"/>
    <property type="match status" value="1"/>
</dbReference>
<dbReference type="InterPro" id="IPR036259">
    <property type="entry name" value="MFS_trans_sf"/>
</dbReference>
<feature type="transmembrane region" description="Helical" evidence="6">
    <location>
        <begin position="447"/>
        <end position="469"/>
    </location>
</feature>
<dbReference type="AlphaFoldDB" id="A0A9P5XXA8"/>
<comment type="caution">
    <text evidence="8">The sequence shown here is derived from an EMBL/GenBank/DDBJ whole genome shotgun (WGS) entry which is preliminary data.</text>
</comment>
<evidence type="ECO:0000256" key="6">
    <source>
        <dbReference type="SAM" id="Phobius"/>
    </source>
</evidence>
<feature type="transmembrane region" description="Helical" evidence="6">
    <location>
        <begin position="26"/>
        <end position="49"/>
    </location>
</feature>
<dbReference type="PANTHER" id="PTHR23506:SF23">
    <property type="entry name" value="GH10249P"/>
    <property type="match status" value="1"/>
</dbReference>
<dbReference type="InterPro" id="IPR020846">
    <property type="entry name" value="MFS_dom"/>
</dbReference>
<evidence type="ECO:0000313" key="8">
    <source>
        <dbReference type="EMBL" id="KAF9458764.1"/>
    </source>
</evidence>
<feature type="transmembrane region" description="Helical" evidence="6">
    <location>
        <begin position="290"/>
        <end position="306"/>
    </location>
</feature>
<feature type="transmembrane region" description="Helical" evidence="6">
    <location>
        <begin position="101"/>
        <end position="122"/>
    </location>
</feature>
<feature type="transmembrane region" description="Helical" evidence="6">
    <location>
        <begin position="158"/>
        <end position="179"/>
    </location>
</feature>
<dbReference type="PROSITE" id="PS50850">
    <property type="entry name" value="MFS"/>
    <property type="match status" value="1"/>
</dbReference>
<comment type="subcellular location">
    <subcellularLocation>
        <location evidence="1">Membrane</location>
        <topology evidence="1">Multi-pass membrane protein</topology>
    </subcellularLocation>
</comment>
<keyword evidence="3 6" id="KW-0812">Transmembrane</keyword>
<keyword evidence="2" id="KW-0813">Transport</keyword>